<evidence type="ECO:0000313" key="1">
    <source>
        <dbReference type="EMBL" id="KAK7106235.1"/>
    </source>
</evidence>
<evidence type="ECO:0000313" key="2">
    <source>
        <dbReference type="Proteomes" id="UP001374579"/>
    </source>
</evidence>
<name>A0AAN9GGT5_9CAEN</name>
<proteinExistence type="predicted"/>
<dbReference type="AlphaFoldDB" id="A0AAN9GGT5"/>
<reference evidence="1 2" key="1">
    <citation type="submission" date="2024-02" db="EMBL/GenBank/DDBJ databases">
        <title>Chromosome-scale genome assembly of the rough periwinkle Littorina saxatilis.</title>
        <authorList>
            <person name="De Jode A."/>
            <person name="Faria R."/>
            <person name="Formenti G."/>
            <person name="Sims Y."/>
            <person name="Smith T.P."/>
            <person name="Tracey A."/>
            <person name="Wood J.M.D."/>
            <person name="Zagrodzka Z.B."/>
            <person name="Johannesson K."/>
            <person name="Butlin R.K."/>
            <person name="Leder E.H."/>
        </authorList>
    </citation>
    <scope>NUCLEOTIDE SEQUENCE [LARGE SCALE GENOMIC DNA]</scope>
    <source>
        <strain evidence="1">Snail1</strain>
        <tissue evidence="1">Muscle</tissue>
    </source>
</reference>
<sequence length="277" mass="31278">MNYAYAYAVNIWDQQQQQEIRRLEAIVRSQEAIQLIRNAKGEHSRGTQTTKRVVGVGPMKNRLLDLKPSARGIRKKDIEQGFRDLIYIFAPDCKEVAVAITFSDGTSSCVNQPANAEPIDTDSYATCQKTGRKRTAYELSVLDLAVYTRLKHQISEKSLHEMRMSGLASFPSLDVLRTYQYQKYLIQHMELDIIPIQYTDAASSSVTARGVMRKVEQVLGKALRTAKNEALLQQETKLTLRFSRDGAKLSKNMTAVTGTFKIITPRHLLTEETAQSC</sequence>
<protein>
    <submittedName>
        <fullName evidence="1">Uncharacterized protein</fullName>
    </submittedName>
</protein>
<organism evidence="1 2">
    <name type="scientific">Littorina saxatilis</name>
    <dbReference type="NCBI Taxonomy" id="31220"/>
    <lineage>
        <taxon>Eukaryota</taxon>
        <taxon>Metazoa</taxon>
        <taxon>Spiralia</taxon>
        <taxon>Lophotrochozoa</taxon>
        <taxon>Mollusca</taxon>
        <taxon>Gastropoda</taxon>
        <taxon>Caenogastropoda</taxon>
        <taxon>Littorinimorpha</taxon>
        <taxon>Littorinoidea</taxon>
        <taxon>Littorinidae</taxon>
        <taxon>Littorina</taxon>
    </lineage>
</organism>
<dbReference type="EMBL" id="JBAMIC010000007">
    <property type="protein sequence ID" value="KAK7106235.1"/>
    <property type="molecule type" value="Genomic_DNA"/>
</dbReference>
<gene>
    <name evidence="1" type="ORF">V1264_017511</name>
</gene>
<keyword evidence="2" id="KW-1185">Reference proteome</keyword>
<accession>A0AAN9GGT5</accession>
<dbReference type="Proteomes" id="UP001374579">
    <property type="component" value="Unassembled WGS sequence"/>
</dbReference>
<comment type="caution">
    <text evidence="1">The sequence shown here is derived from an EMBL/GenBank/DDBJ whole genome shotgun (WGS) entry which is preliminary data.</text>
</comment>